<dbReference type="Proteomes" id="UP001237642">
    <property type="component" value="Unassembled WGS sequence"/>
</dbReference>
<dbReference type="PANTHER" id="PTHR31234">
    <property type="entry name" value="LATE EMBRYOGENESIS ABUNDANT (LEA) HYDROXYPROLINE-RICH GLYCOPROTEIN FAMILY"/>
    <property type="match status" value="1"/>
</dbReference>
<accession>A0AAD8J1Z2</accession>
<protein>
    <recommendedName>
        <fullName evidence="5">Late embryogenesis abundant protein LEA-2 subgroup domain-containing protein</fullName>
    </recommendedName>
</protein>
<comment type="caution">
    <text evidence="3">The sequence shown here is derived from an EMBL/GenBank/DDBJ whole genome shotgun (WGS) entry which is preliminary data.</text>
</comment>
<dbReference type="GO" id="GO:0098542">
    <property type="term" value="P:defense response to other organism"/>
    <property type="evidence" value="ECO:0007669"/>
    <property type="project" value="InterPro"/>
</dbReference>
<dbReference type="PANTHER" id="PTHR31234:SF72">
    <property type="entry name" value="NDR1_HIN1-LIKE PROTEIN 6"/>
    <property type="match status" value="1"/>
</dbReference>
<keyword evidence="2" id="KW-0472">Membrane</keyword>
<keyword evidence="4" id="KW-1185">Reference proteome</keyword>
<comment type="subcellular location">
    <subcellularLocation>
        <location evidence="1">Membrane</location>
    </subcellularLocation>
</comment>
<dbReference type="GO" id="GO:0005886">
    <property type="term" value="C:plasma membrane"/>
    <property type="evidence" value="ECO:0007669"/>
    <property type="project" value="TreeGrafter"/>
</dbReference>
<name>A0AAD8J1Z2_9APIA</name>
<proteinExistence type="predicted"/>
<evidence type="ECO:0000256" key="2">
    <source>
        <dbReference type="ARBA" id="ARBA00023136"/>
    </source>
</evidence>
<evidence type="ECO:0008006" key="5">
    <source>
        <dbReference type="Google" id="ProtNLM"/>
    </source>
</evidence>
<dbReference type="EMBL" id="JAUIZM010000002">
    <property type="protein sequence ID" value="KAK1396245.1"/>
    <property type="molecule type" value="Genomic_DNA"/>
</dbReference>
<reference evidence="3" key="1">
    <citation type="submission" date="2023-02" db="EMBL/GenBank/DDBJ databases">
        <title>Genome of toxic invasive species Heracleum sosnowskyi carries increased number of genes despite the absence of recent whole-genome duplications.</title>
        <authorList>
            <person name="Schelkunov M."/>
            <person name="Shtratnikova V."/>
            <person name="Makarenko M."/>
            <person name="Klepikova A."/>
            <person name="Omelchenko D."/>
            <person name="Novikova G."/>
            <person name="Obukhova E."/>
            <person name="Bogdanov V."/>
            <person name="Penin A."/>
            <person name="Logacheva M."/>
        </authorList>
    </citation>
    <scope>NUCLEOTIDE SEQUENCE</scope>
    <source>
        <strain evidence="3">Hsosn_3</strain>
        <tissue evidence="3">Leaf</tissue>
    </source>
</reference>
<gene>
    <name evidence="3" type="ORF">POM88_006108</name>
</gene>
<evidence type="ECO:0000313" key="3">
    <source>
        <dbReference type="EMBL" id="KAK1396245.1"/>
    </source>
</evidence>
<sequence>MQDIRFISNTGTLLMAVLEEANNPNTHISLIYGEGSSVVLWYRHHNISHGKLPAFRQGTNDITIMHIDMNGKNIVESGLQKALREDEKYKMIPMIVEVRAPISVVVGKFKLREFVVYVNCSLTLDSLSPNKKPEILSNTYSVLATL</sequence>
<reference evidence="3" key="2">
    <citation type="submission" date="2023-05" db="EMBL/GenBank/DDBJ databases">
        <authorList>
            <person name="Schelkunov M.I."/>
        </authorList>
    </citation>
    <scope>NUCLEOTIDE SEQUENCE</scope>
    <source>
        <strain evidence="3">Hsosn_3</strain>
        <tissue evidence="3">Leaf</tissue>
    </source>
</reference>
<dbReference type="InterPro" id="IPR044839">
    <property type="entry name" value="NDR1-like"/>
</dbReference>
<evidence type="ECO:0000256" key="1">
    <source>
        <dbReference type="ARBA" id="ARBA00004370"/>
    </source>
</evidence>
<organism evidence="3 4">
    <name type="scientific">Heracleum sosnowskyi</name>
    <dbReference type="NCBI Taxonomy" id="360622"/>
    <lineage>
        <taxon>Eukaryota</taxon>
        <taxon>Viridiplantae</taxon>
        <taxon>Streptophyta</taxon>
        <taxon>Embryophyta</taxon>
        <taxon>Tracheophyta</taxon>
        <taxon>Spermatophyta</taxon>
        <taxon>Magnoliopsida</taxon>
        <taxon>eudicotyledons</taxon>
        <taxon>Gunneridae</taxon>
        <taxon>Pentapetalae</taxon>
        <taxon>asterids</taxon>
        <taxon>campanulids</taxon>
        <taxon>Apiales</taxon>
        <taxon>Apiaceae</taxon>
        <taxon>Apioideae</taxon>
        <taxon>apioid superclade</taxon>
        <taxon>Tordylieae</taxon>
        <taxon>Tordyliinae</taxon>
        <taxon>Heracleum</taxon>
    </lineage>
</organism>
<evidence type="ECO:0000313" key="4">
    <source>
        <dbReference type="Proteomes" id="UP001237642"/>
    </source>
</evidence>
<dbReference type="AlphaFoldDB" id="A0AAD8J1Z2"/>